<evidence type="ECO:0000259" key="1">
    <source>
        <dbReference type="Pfam" id="PF13579"/>
    </source>
</evidence>
<dbReference type="AlphaFoldDB" id="A0A1Z1FC27"/>
<reference evidence="2 3" key="1">
    <citation type="submission" date="2017-01" db="EMBL/GenBank/DDBJ databases">
        <title>Complete genome sequence of esterase-producing bacterium Croceicoccus marinus E4A9.</title>
        <authorList>
            <person name="Wu Y.-H."/>
            <person name="Cheng H."/>
            <person name="Xu L."/>
            <person name="Huo Y.-Y."/>
            <person name="Wang C.-S."/>
            <person name="Xu X.-W."/>
        </authorList>
    </citation>
    <scope>NUCLEOTIDE SEQUENCE [LARGE SCALE GENOMIC DNA]</scope>
    <source>
        <strain evidence="2 3">E4A9</strain>
    </source>
</reference>
<dbReference type="InterPro" id="IPR028098">
    <property type="entry name" value="Glyco_trans_4-like_N"/>
</dbReference>
<feature type="domain" description="Glycosyltransferase subfamily 4-like N-terminal" evidence="1">
    <location>
        <begin position="31"/>
        <end position="181"/>
    </location>
</feature>
<dbReference type="OrthoDB" id="9790710at2"/>
<dbReference type="Pfam" id="PF13692">
    <property type="entry name" value="Glyco_trans_1_4"/>
    <property type="match status" value="1"/>
</dbReference>
<proteinExistence type="predicted"/>
<dbReference type="KEGG" id="cman:A9D14_09545"/>
<evidence type="ECO:0000313" key="3">
    <source>
        <dbReference type="Proteomes" id="UP000195807"/>
    </source>
</evidence>
<evidence type="ECO:0000313" key="2">
    <source>
        <dbReference type="EMBL" id="ARU16388.1"/>
    </source>
</evidence>
<name>A0A1Z1FC27_9SPHN</name>
<dbReference type="SUPFAM" id="SSF53756">
    <property type="entry name" value="UDP-Glycosyltransferase/glycogen phosphorylase"/>
    <property type="match status" value="1"/>
</dbReference>
<sequence length="401" mass="43737">MPAPEHAAAPIDVLLWGCCDMGKPRNRITLAAMKAAGIPVRSICKDLWSGVEDKSRLGGTGMLLFALRYLFAYPALVLRFLLAPRPDVILLAYPGVIDALVIGPVARLRGIPVIWDVFICAYDTVVRDRQMLDPDGFPARLLRFAERLAARNAVKLVLDTRAHARMFAELYDLPPDRLSAIFVGAEADAFSAAGAAQSSRNDADSSTRVLFYGQFIPLHGIETIIGAASLPEAAGIDWTIIGTGQEARRIRQMLDRKPVATLEWIDWCNYRDLHRHIGRADVTLGIFGQSEKAASVIPNKVFQLILSGKPVVTRDSPAMRELLTGEESGIALVPPGDPQALLAAIRRLAAEPVHTDHAAIAARFSIDALGKNWRAMFEEVLDRGAQPGLKQRISSSRKGIA</sequence>
<accession>A0A1Z1FC27</accession>
<gene>
    <name evidence="2" type="ORF">A9D14_09545</name>
</gene>
<dbReference type="STRING" id="450378.GCA_001661675_01920"/>
<protein>
    <recommendedName>
        <fullName evidence="1">Glycosyltransferase subfamily 4-like N-terminal domain-containing protein</fullName>
    </recommendedName>
</protein>
<organism evidence="2 3">
    <name type="scientific">Croceicoccus marinus</name>
    <dbReference type="NCBI Taxonomy" id="450378"/>
    <lineage>
        <taxon>Bacteria</taxon>
        <taxon>Pseudomonadati</taxon>
        <taxon>Pseudomonadota</taxon>
        <taxon>Alphaproteobacteria</taxon>
        <taxon>Sphingomonadales</taxon>
        <taxon>Erythrobacteraceae</taxon>
        <taxon>Croceicoccus</taxon>
    </lineage>
</organism>
<keyword evidence="3" id="KW-1185">Reference proteome</keyword>
<dbReference type="PANTHER" id="PTHR12526:SF600">
    <property type="entry name" value="GLYCOSYL TRANSFERASE GROUP 1"/>
    <property type="match status" value="1"/>
</dbReference>
<dbReference type="Proteomes" id="UP000195807">
    <property type="component" value="Chromosome"/>
</dbReference>
<dbReference type="PANTHER" id="PTHR12526">
    <property type="entry name" value="GLYCOSYLTRANSFERASE"/>
    <property type="match status" value="1"/>
</dbReference>
<dbReference type="RefSeq" id="WP_066845709.1">
    <property type="nucleotide sequence ID" value="NZ_CP019602.1"/>
</dbReference>
<dbReference type="GO" id="GO:0016757">
    <property type="term" value="F:glycosyltransferase activity"/>
    <property type="evidence" value="ECO:0007669"/>
    <property type="project" value="TreeGrafter"/>
</dbReference>
<dbReference type="EMBL" id="CP019602">
    <property type="protein sequence ID" value="ARU16388.1"/>
    <property type="molecule type" value="Genomic_DNA"/>
</dbReference>
<dbReference type="Gene3D" id="3.40.50.2000">
    <property type="entry name" value="Glycogen Phosphorylase B"/>
    <property type="match status" value="2"/>
</dbReference>
<dbReference type="Pfam" id="PF13579">
    <property type="entry name" value="Glyco_trans_4_4"/>
    <property type="match status" value="1"/>
</dbReference>